<dbReference type="OrthoDB" id="2338662at2759"/>
<feature type="region of interest" description="Disordered" evidence="1">
    <location>
        <begin position="44"/>
        <end position="65"/>
    </location>
</feature>
<dbReference type="AlphaFoldDB" id="A0A6A6CVI1"/>
<reference evidence="3" key="1">
    <citation type="journal article" date="2020" name="Stud. Mycol.">
        <title>101 Dothideomycetes genomes: a test case for predicting lifestyles and emergence of pathogens.</title>
        <authorList>
            <person name="Haridas S."/>
            <person name="Albert R."/>
            <person name="Binder M."/>
            <person name="Bloem J."/>
            <person name="Labutti K."/>
            <person name="Salamov A."/>
            <person name="Andreopoulos B."/>
            <person name="Baker S."/>
            <person name="Barry K."/>
            <person name="Bills G."/>
            <person name="Bluhm B."/>
            <person name="Cannon C."/>
            <person name="Castanera R."/>
            <person name="Culley D."/>
            <person name="Daum C."/>
            <person name="Ezra D."/>
            <person name="Gonzalez J."/>
            <person name="Henrissat B."/>
            <person name="Kuo A."/>
            <person name="Liang C."/>
            <person name="Lipzen A."/>
            <person name="Lutzoni F."/>
            <person name="Magnuson J."/>
            <person name="Mondo S."/>
            <person name="Nolan M."/>
            <person name="Ohm R."/>
            <person name="Pangilinan J."/>
            <person name="Park H.-J."/>
            <person name="Ramirez L."/>
            <person name="Alfaro M."/>
            <person name="Sun H."/>
            <person name="Tritt A."/>
            <person name="Yoshinaga Y."/>
            <person name="Zwiers L.-H."/>
            <person name="Turgeon B."/>
            <person name="Goodwin S."/>
            <person name="Spatafora J."/>
            <person name="Crous P."/>
            <person name="Grigoriev I."/>
        </authorList>
    </citation>
    <scope>NUCLEOTIDE SEQUENCE</scope>
    <source>
        <strain evidence="3">ATCC 36951</strain>
    </source>
</reference>
<dbReference type="Proteomes" id="UP000799537">
    <property type="component" value="Unassembled WGS sequence"/>
</dbReference>
<keyword evidence="4" id="KW-1185">Reference proteome</keyword>
<proteinExistence type="predicted"/>
<gene>
    <name evidence="3" type="ORF">M409DRAFT_64543</name>
</gene>
<sequence length="578" mass="64028">MKSGRVLALCIAFLISHVAGQESTPIGGLSGSHTDIPRWCGKPYEAGSPNFNPGGQIEPPAPSPSLLLDLKVTPRHSIYDSSESKADFIVSATLSHTHGDPISGNEGHWWWGGRPSHSGDLDITIEVEGNRSPLVSGRLAMNSTAKLFDFDLTKLEPRLEPYPIVLVARPAQGRGKRSYNAETELYYLPAKSSGSTVKIDNLHGGMLVANNVSNYAFEPIVPFGFYTSCSGYLNYSLANVTAYKDMGFNAINPVCAFTDGDLGYLFDWMDSVDLWYQYDMRGSYLNLTSVAEQIPLVKDRSNLLSWYTADEPDGWQYNLSSTRRAYDLLKKEDPYHPTGLVLNCQDYYFEDYTSGTDYIMEDAYPVGIDPNYSRRFNTTVNETYGDCGCDNCIGSLADVSDRLDDFFEYQQWLGDWQKPLWAVLQAFSGEDYWARSPTNEESWVMMIISFNHKAKAMMSWTFPTTPLSLAEAHSAMAKVVTATPVSDFLFEGDPTSVEIQGKPQVDVSYWTSEGKFMVALANIDQKSSNGSVSIRLPAKANKILSQPWGSLSWYIDNAGRLCTSGLDGLATSIVVVES</sequence>
<evidence type="ECO:0000313" key="4">
    <source>
        <dbReference type="Proteomes" id="UP000799537"/>
    </source>
</evidence>
<feature type="chain" id="PRO_5025388367" description="Glycoside hydrolase family 30 protein" evidence="2">
    <location>
        <begin position="21"/>
        <end position="578"/>
    </location>
</feature>
<evidence type="ECO:0008006" key="5">
    <source>
        <dbReference type="Google" id="ProtNLM"/>
    </source>
</evidence>
<evidence type="ECO:0000256" key="2">
    <source>
        <dbReference type="SAM" id="SignalP"/>
    </source>
</evidence>
<evidence type="ECO:0000313" key="3">
    <source>
        <dbReference type="EMBL" id="KAF2170210.1"/>
    </source>
</evidence>
<feature type="signal peptide" evidence="2">
    <location>
        <begin position="1"/>
        <end position="20"/>
    </location>
</feature>
<dbReference type="GeneID" id="54569399"/>
<protein>
    <recommendedName>
        <fullName evidence="5">Glycoside hydrolase family 30 protein</fullName>
    </recommendedName>
</protein>
<accession>A0A6A6CVI1</accession>
<organism evidence="3 4">
    <name type="scientific">Zasmidium cellare ATCC 36951</name>
    <dbReference type="NCBI Taxonomy" id="1080233"/>
    <lineage>
        <taxon>Eukaryota</taxon>
        <taxon>Fungi</taxon>
        <taxon>Dikarya</taxon>
        <taxon>Ascomycota</taxon>
        <taxon>Pezizomycotina</taxon>
        <taxon>Dothideomycetes</taxon>
        <taxon>Dothideomycetidae</taxon>
        <taxon>Mycosphaerellales</taxon>
        <taxon>Mycosphaerellaceae</taxon>
        <taxon>Zasmidium</taxon>
    </lineage>
</organism>
<keyword evidence="2" id="KW-0732">Signal</keyword>
<evidence type="ECO:0000256" key="1">
    <source>
        <dbReference type="SAM" id="MobiDB-lite"/>
    </source>
</evidence>
<name>A0A6A6CVI1_ZASCE</name>
<dbReference type="EMBL" id="ML993586">
    <property type="protein sequence ID" value="KAF2170210.1"/>
    <property type="molecule type" value="Genomic_DNA"/>
</dbReference>
<dbReference type="RefSeq" id="XP_033671099.1">
    <property type="nucleotide sequence ID" value="XM_033816127.1"/>
</dbReference>